<evidence type="ECO:0000256" key="15">
    <source>
        <dbReference type="ARBA" id="ARBA00031306"/>
    </source>
</evidence>
<dbReference type="Proteomes" id="UP000191980">
    <property type="component" value="Unassembled WGS sequence"/>
</dbReference>
<evidence type="ECO:0000256" key="6">
    <source>
        <dbReference type="ARBA" id="ARBA00022630"/>
    </source>
</evidence>
<evidence type="ECO:0000256" key="2">
    <source>
        <dbReference type="ARBA" id="ARBA00011955"/>
    </source>
</evidence>
<evidence type="ECO:0000256" key="8">
    <source>
        <dbReference type="ARBA" id="ARBA00022723"/>
    </source>
</evidence>
<keyword evidence="5 20" id="KW-0997">Cell inner membrane</keyword>
<dbReference type="InterPro" id="IPR024932">
    <property type="entry name" value="ApbE"/>
</dbReference>
<dbReference type="PIRSF" id="PIRSF006268">
    <property type="entry name" value="ApbE"/>
    <property type="match status" value="1"/>
</dbReference>
<evidence type="ECO:0000256" key="10">
    <source>
        <dbReference type="ARBA" id="ARBA00022827"/>
    </source>
</evidence>
<dbReference type="OrthoDB" id="9778595at2"/>
<evidence type="ECO:0000256" key="18">
    <source>
        <dbReference type="PIRNR" id="PIRNR006268"/>
    </source>
</evidence>
<keyword evidence="10 18" id="KW-0274">FAD</keyword>
<name>A0A1V8M8G6_9GAMM</name>
<evidence type="ECO:0000256" key="1">
    <source>
        <dbReference type="ARBA" id="ARBA00008282"/>
    </source>
</evidence>
<accession>A0A1V8M8G6</accession>
<keyword evidence="8 18" id="KW-0479">Metal-binding</keyword>
<evidence type="ECO:0000256" key="7">
    <source>
        <dbReference type="ARBA" id="ARBA00022679"/>
    </source>
</evidence>
<comment type="catalytic activity">
    <reaction evidence="16 18 20">
        <text>L-threonyl-[protein] + FAD = FMN-L-threonyl-[protein] + AMP + H(+)</text>
        <dbReference type="Rhea" id="RHEA:36847"/>
        <dbReference type="Rhea" id="RHEA-COMP:11060"/>
        <dbReference type="Rhea" id="RHEA-COMP:11061"/>
        <dbReference type="ChEBI" id="CHEBI:15378"/>
        <dbReference type="ChEBI" id="CHEBI:30013"/>
        <dbReference type="ChEBI" id="CHEBI:57692"/>
        <dbReference type="ChEBI" id="CHEBI:74257"/>
        <dbReference type="ChEBI" id="CHEBI:456215"/>
        <dbReference type="EC" id="2.7.1.180"/>
    </reaction>
</comment>
<sequence>MQKIISKRGLSLTFILVLVLSGCANNNNVEKYPFNFTGPTMGTSFTIKASQLPDSVKVNRLEKLIQKRLDEINQRMSTYISNSEVSFINSSRNAGATFISPELFKVLTQAEEISSLSDGAFDITVGPLVNLWGFGPDQMDNQAPTAEEIQQALRNVGYKNLFLHPRIKTLSKTLPDVAIDLSALAKGYAVDEVAKVLDGQGITDYMVEIGGELYLKGTNLQGENWRIAIEKPNAEKRELQMILAITDIAMATSGDYRNYFEKDGKRFSHTIDPKTGYPVTHKLASVTVLSDTSMKADAWATALMVLGPDQGYIIAEQQNLAVLFIVKTEQGFEERATPLFSEQTKLEQ</sequence>
<dbReference type="PANTHER" id="PTHR30040">
    <property type="entry name" value="THIAMINE BIOSYNTHESIS LIPOPROTEIN APBE"/>
    <property type="match status" value="1"/>
</dbReference>
<keyword evidence="9 20" id="KW-0732">Signal</keyword>
<dbReference type="SUPFAM" id="SSF143631">
    <property type="entry name" value="ApbE-like"/>
    <property type="match status" value="1"/>
</dbReference>
<evidence type="ECO:0000256" key="11">
    <source>
        <dbReference type="ARBA" id="ARBA00022842"/>
    </source>
</evidence>
<evidence type="ECO:0000256" key="4">
    <source>
        <dbReference type="ARBA" id="ARBA00022475"/>
    </source>
</evidence>
<evidence type="ECO:0000256" key="13">
    <source>
        <dbReference type="ARBA" id="ARBA00023139"/>
    </source>
</evidence>
<dbReference type="InterPro" id="IPR003374">
    <property type="entry name" value="ApbE-like_sf"/>
</dbReference>
<comment type="cofactor">
    <cofactor evidence="19">
        <name>Mg(2+)</name>
        <dbReference type="ChEBI" id="CHEBI:18420"/>
    </cofactor>
    <cofactor evidence="19">
        <name>Mn(2+)</name>
        <dbReference type="ChEBI" id="CHEBI:29035"/>
    </cofactor>
    <text evidence="19">Magnesium. Can also use manganese.</text>
</comment>
<keyword evidence="11 18" id="KW-0460">Magnesium</keyword>
<keyword evidence="7 18" id="KW-0808">Transferase</keyword>
<protein>
    <recommendedName>
        <fullName evidence="3 18">FAD:protein FMN transferase</fullName>
        <ecNumber evidence="2 18">2.7.1.180</ecNumber>
    </recommendedName>
    <alternativeName>
        <fullName evidence="15 18">Flavin transferase</fullName>
    </alternativeName>
</protein>
<evidence type="ECO:0000256" key="17">
    <source>
        <dbReference type="ARBA" id="ARBA00060485"/>
    </source>
</evidence>
<dbReference type="GO" id="GO:0046872">
    <property type="term" value="F:metal ion binding"/>
    <property type="evidence" value="ECO:0007669"/>
    <property type="project" value="UniProtKB-UniRule"/>
</dbReference>
<dbReference type="FunFam" id="3.10.520.10:FF:000001">
    <property type="entry name" value="FAD:protein FMN transferase"/>
    <property type="match status" value="1"/>
</dbReference>
<comment type="similarity">
    <text evidence="1 18 20">Belongs to the ApbE family.</text>
</comment>
<evidence type="ECO:0000256" key="12">
    <source>
        <dbReference type="ARBA" id="ARBA00023136"/>
    </source>
</evidence>
<dbReference type="GO" id="GO:0005886">
    <property type="term" value="C:plasma membrane"/>
    <property type="evidence" value="ECO:0007669"/>
    <property type="project" value="UniProtKB-SubCell"/>
</dbReference>
<keyword evidence="6 18" id="KW-0285">Flavoprotein</keyword>
<keyword evidence="13" id="KW-0564">Palmitate</keyword>
<proteinExistence type="inferred from homology"/>
<dbReference type="AlphaFoldDB" id="A0A1V8M8G6"/>
<evidence type="ECO:0000256" key="5">
    <source>
        <dbReference type="ARBA" id="ARBA00022519"/>
    </source>
</evidence>
<keyword evidence="14 20" id="KW-0449">Lipoprotein</keyword>
<evidence type="ECO:0000256" key="3">
    <source>
        <dbReference type="ARBA" id="ARBA00016337"/>
    </source>
</evidence>
<keyword evidence="12" id="KW-0472">Membrane</keyword>
<evidence type="ECO:0000256" key="16">
    <source>
        <dbReference type="ARBA" id="ARBA00048540"/>
    </source>
</evidence>
<evidence type="ECO:0000313" key="21">
    <source>
        <dbReference type="EMBL" id="OQK17880.1"/>
    </source>
</evidence>
<evidence type="ECO:0000256" key="9">
    <source>
        <dbReference type="ARBA" id="ARBA00022729"/>
    </source>
</evidence>
<dbReference type="PANTHER" id="PTHR30040:SF2">
    <property type="entry name" value="FAD:PROTEIN FMN TRANSFERASE"/>
    <property type="match status" value="1"/>
</dbReference>
<dbReference type="Gene3D" id="3.10.520.10">
    <property type="entry name" value="ApbE-like domains"/>
    <property type="match status" value="1"/>
</dbReference>
<comment type="subcellular location">
    <subcellularLocation>
        <location evidence="17 20">Cell inner membrane</location>
        <topology evidence="17 20">Lipid-anchor</topology>
        <orientation evidence="17 20">Periplasmic side</orientation>
    </subcellularLocation>
</comment>
<dbReference type="EC" id="2.7.1.180" evidence="2 18"/>
<keyword evidence="22" id="KW-1185">Reference proteome</keyword>
<reference evidence="21 22" key="1">
    <citation type="submission" date="2015-12" db="EMBL/GenBank/DDBJ databases">
        <authorList>
            <person name="Shamseldin A."/>
            <person name="Moawad H."/>
            <person name="Abd El-Rahim W.M."/>
            <person name="Sadowsky M.J."/>
        </authorList>
    </citation>
    <scope>NUCLEOTIDE SEQUENCE [LARGE SCALE GENOMIC DNA]</scope>
    <source>
        <strain evidence="21 22">WF1</strain>
    </source>
</reference>
<evidence type="ECO:0000256" key="19">
    <source>
        <dbReference type="PIRSR" id="PIRSR006268-2"/>
    </source>
</evidence>
<feature type="binding site" evidence="19">
    <location>
        <position position="301"/>
    </location>
    <ligand>
        <name>Mg(2+)</name>
        <dbReference type="ChEBI" id="CHEBI:18420"/>
    </ligand>
</feature>
<organism evidence="21 22">
    <name type="scientific">Methyloprofundus sedimenti</name>
    <dbReference type="NCBI Taxonomy" id="1420851"/>
    <lineage>
        <taxon>Bacteria</taxon>
        <taxon>Pseudomonadati</taxon>
        <taxon>Pseudomonadota</taxon>
        <taxon>Gammaproteobacteria</taxon>
        <taxon>Methylococcales</taxon>
        <taxon>Methylococcaceae</taxon>
        <taxon>Methyloprofundus</taxon>
    </lineage>
</organism>
<dbReference type="PROSITE" id="PS51257">
    <property type="entry name" value="PROKAR_LIPOPROTEIN"/>
    <property type="match status" value="1"/>
</dbReference>
<dbReference type="EMBL" id="LPUF01000001">
    <property type="protein sequence ID" value="OQK17880.1"/>
    <property type="molecule type" value="Genomic_DNA"/>
</dbReference>
<comment type="caution">
    <text evidence="21">The sequence shown here is derived from an EMBL/GenBank/DDBJ whole genome shotgun (WGS) entry which is preliminary data.</text>
</comment>
<keyword evidence="4" id="KW-1003">Cell membrane</keyword>
<gene>
    <name evidence="21" type="ORF">AU255_08470</name>
</gene>
<evidence type="ECO:0000256" key="14">
    <source>
        <dbReference type="ARBA" id="ARBA00023288"/>
    </source>
</evidence>
<comment type="function">
    <text evidence="20">Flavin transferase that catalyzes the transfer of the FMN moiety of FAD and its covalent binding to the hydroxyl group of a threonine residue in a target flavoprotein.</text>
</comment>
<feature type="binding site" evidence="19">
    <location>
        <position position="297"/>
    </location>
    <ligand>
        <name>Mg(2+)</name>
        <dbReference type="ChEBI" id="CHEBI:18420"/>
    </ligand>
</feature>
<dbReference type="GO" id="GO:0016740">
    <property type="term" value="F:transferase activity"/>
    <property type="evidence" value="ECO:0007669"/>
    <property type="project" value="UniProtKB-UniRule"/>
</dbReference>
<dbReference type="RefSeq" id="WP_143735892.1">
    <property type="nucleotide sequence ID" value="NZ_LPUF01000001.1"/>
</dbReference>
<evidence type="ECO:0000256" key="20">
    <source>
        <dbReference type="RuleBase" id="RU363002"/>
    </source>
</evidence>
<dbReference type="STRING" id="1420851.AU255_08470"/>
<feature type="signal peptide" evidence="20">
    <location>
        <begin position="1"/>
        <end position="26"/>
    </location>
</feature>
<feature type="chain" id="PRO_5011831073" description="FAD:protein FMN transferase" evidence="20">
    <location>
        <begin position="27"/>
        <end position="348"/>
    </location>
</feature>
<feature type="binding site" evidence="19">
    <location>
        <position position="183"/>
    </location>
    <ligand>
        <name>Mg(2+)</name>
        <dbReference type="ChEBI" id="CHEBI:18420"/>
    </ligand>
</feature>
<dbReference type="Pfam" id="PF02424">
    <property type="entry name" value="ApbE"/>
    <property type="match status" value="1"/>
</dbReference>
<evidence type="ECO:0000313" key="22">
    <source>
        <dbReference type="Proteomes" id="UP000191980"/>
    </source>
</evidence>